<dbReference type="InterPro" id="IPR003613">
    <property type="entry name" value="Ubox_domain"/>
</dbReference>
<dbReference type="Proteomes" id="UP001151287">
    <property type="component" value="Unassembled WGS sequence"/>
</dbReference>
<dbReference type="PROSITE" id="PS51698">
    <property type="entry name" value="U_BOX"/>
    <property type="match status" value="1"/>
</dbReference>
<keyword evidence="4" id="KW-0808">Transferase</keyword>
<dbReference type="PANTHER" id="PTHR45958">
    <property type="entry name" value="RING-TYPE E3 UBIQUITIN TRANSFERASE"/>
    <property type="match status" value="1"/>
</dbReference>
<dbReference type="OrthoDB" id="10064100at2759"/>
<dbReference type="InterPro" id="IPR016024">
    <property type="entry name" value="ARM-type_fold"/>
</dbReference>
<dbReference type="InterPro" id="IPR052608">
    <property type="entry name" value="U-box_domain_protein"/>
</dbReference>
<evidence type="ECO:0000256" key="2">
    <source>
        <dbReference type="ARBA" id="ARBA00004906"/>
    </source>
</evidence>
<dbReference type="InterPro" id="IPR000225">
    <property type="entry name" value="Armadillo"/>
</dbReference>
<protein>
    <recommendedName>
        <fullName evidence="3">RING-type E3 ubiquitin transferase</fullName>
        <ecNumber evidence="3">2.3.2.27</ecNumber>
    </recommendedName>
</protein>
<name>A0A9Q0CS02_9POAL</name>
<evidence type="ECO:0000313" key="6">
    <source>
        <dbReference type="EMBL" id="KAJ1698780.1"/>
    </source>
</evidence>
<dbReference type="SMART" id="SM00185">
    <property type="entry name" value="ARM"/>
    <property type="match status" value="5"/>
</dbReference>
<dbReference type="GO" id="GO:0061630">
    <property type="term" value="F:ubiquitin protein ligase activity"/>
    <property type="evidence" value="ECO:0007669"/>
    <property type="project" value="UniProtKB-EC"/>
</dbReference>
<dbReference type="InterPro" id="IPR011989">
    <property type="entry name" value="ARM-like"/>
</dbReference>
<evidence type="ECO:0000256" key="3">
    <source>
        <dbReference type="ARBA" id="ARBA00012483"/>
    </source>
</evidence>
<proteinExistence type="predicted"/>
<dbReference type="EC" id="2.3.2.27" evidence="3"/>
<organism evidence="6 7">
    <name type="scientific">Rhynchospora breviuscula</name>
    <dbReference type="NCBI Taxonomy" id="2022672"/>
    <lineage>
        <taxon>Eukaryota</taxon>
        <taxon>Viridiplantae</taxon>
        <taxon>Streptophyta</taxon>
        <taxon>Embryophyta</taxon>
        <taxon>Tracheophyta</taxon>
        <taxon>Spermatophyta</taxon>
        <taxon>Magnoliopsida</taxon>
        <taxon>Liliopsida</taxon>
        <taxon>Poales</taxon>
        <taxon>Cyperaceae</taxon>
        <taxon>Cyperoideae</taxon>
        <taxon>Rhynchosporeae</taxon>
        <taxon>Rhynchospora</taxon>
    </lineage>
</organism>
<evidence type="ECO:0000313" key="7">
    <source>
        <dbReference type="Proteomes" id="UP001151287"/>
    </source>
</evidence>
<dbReference type="GO" id="GO:0016567">
    <property type="term" value="P:protein ubiquitination"/>
    <property type="evidence" value="ECO:0007669"/>
    <property type="project" value="InterPro"/>
</dbReference>
<keyword evidence="7" id="KW-1185">Reference proteome</keyword>
<sequence>MNDDKRSKSEVSDSIQNAISEVMNSVGSVRKEQEKLLEVGSYLHRVAPSITELQYNPNPPPEVSQILQSLSNNVNIAKNLVAKCVRVAQLDPDEYMRSIIQNLQKVIQAIGDDLSKIPASAFEDNKYASAAIGTIAQEMQNAQFHSRNSVTHSERQSLSGSVKMPLTRDPRLGDFFPRESNYSGPERVEPLYDSFFCPITKKIMIDPVTIDSGITYEKSAILELFEKQESASEPLTCPVTGMKMETKNLNTNVALKATIDEWAARTEVTRIRIAGNELMKGEMVHDAINELKSISQKRKKNIDQIHSIGITKILTKYLESMDATIRCGTLELLTTLIQDDAGKEIMGQTRAIQIAAKLISSSNSIQKSLALSFLEEATKKEYLGRVLGHTSGAILLLVTTKVNESADPEAAKKASQILKNMEKRPKNMKYMALNGYLDPLLTNLVEGNEEMQMEMVGYLSELAQKQDISFTVAQESRACEALIRLVRTKATTTGSGTTETEVPAASLDSNKQTVRKAAFDVLVSISSHKSNAMSLVNAGVAPVMIEELFLRTPGDGNPIPPKISASGILANLLESEPDIDPEKIQVNKNGHKLSSHYTMYNFAHMLKVSMPEQLNINVIRILLALSTKTKALNAIVTVARETEMIPTVTELLDASSEELSVAAVKLLSMLCAHIGHTIADRLCNTKGQQYNLVNKFSPGRITEKHAKWANFLAKLPHQNLTFNLHLLNQGAIPMVVARIDEILHGAIASRYAKGYLEGLVGILVRFTTTMYDPEIITAVMENNLMHVFNELLVRNTCPEEVQELACTGIMNLSSLSISLSKPLEEQRQPVKRKSFLNKVLSKNTQKEPVMEVILPCTVHGGVCTEKGTFCIIESGAVERLLGCLENENEKAVGAALGALSTLLEDKVDIEKGVQIIHERDGVQRVLRALREHREESIWYKAFWIIERCLLRGSEEVIKEISSNRALPGRLLTAFHSGDVNMRKVANNILHQLNRMPDYSRSFVSMEILICNAISQICFSGILFEIW</sequence>
<dbReference type="Gene3D" id="1.25.10.10">
    <property type="entry name" value="Leucine-rich Repeat Variant"/>
    <property type="match status" value="3"/>
</dbReference>
<evidence type="ECO:0000259" key="5">
    <source>
        <dbReference type="PROSITE" id="PS51698"/>
    </source>
</evidence>
<accession>A0A9Q0CS02</accession>
<gene>
    <name evidence="6" type="ORF">LUZ63_007292</name>
</gene>
<reference evidence="6" key="1">
    <citation type="journal article" date="2022" name="Cell">
        <title>Repeat-based holocentromeres influence genome architecture and karyotype evolution.</title>
        <authorList>
            <person name="Hofstatter P.G."/>
            <person name="Thangavel G."/>
            <person name="Lux T."/>
            <person name="Neumann P."/>
            <person name="Vondrak T."/>
            <person name="Novak P."/>
            <person name="Zhang M."/>
            <person name="Costa L."/>
            <person name="Castellani M."/>
            <person name="Scott A."/>
            <person name="Toegelov H."/>
            <person name="Fuchs J."/>
            <person name="Mata-Sucre Y."/>
            <person name="Dias Y."/>
            <person name="Vanzela A.L.L."/>
            <person name="Huettel B."/>
            <person name="Almeida C.C.S."/>
            <person name="Simkova H."/>
            <person name="Souza G."/>
            <person name="Pedrosa-Harand A."/>
            <person name="Macas J."/>
            <person name="Mayer K.F.X."/>
            <person name="Houben A."/>
            <person name="Marques A."/>
        </authorList>
    </citation>
    <scope>NUCLEOTIDE SEQUENCE</scope>
    <source>
        <strain evidence="6">RhyBre1mFocal</strain>
    </source>
</reference>
<dbReference type="AlphaFoldDB" id="A0A9Q0CS02"/>
<dbReference type="SUPFAM" id="SSF57850">
    <property type="entry name" value="RING/U-box"/>
    <property type="match status" value="1"/>
</dbReference>
<dbReference type="Pfam" id="PF04564">
    <property type="entry name" value="U-box"/>
    <property type="match status" value="1"/>
</dbReference>
<dbReference type="InterPro" id="IPR013083">
    <property type="entry name" value="Znf_RING/FYVE/PHD"/>
</dbReference>
<dbReference type="PANTHER" id="PTHR45958:SF4">
    <property type="entry name" value="U-BOX DOMAIN-CONTAINING PROTEIN 42-RELATED"/>
    <property type="match status" value="1"/>
</dbReference>
<comment type="pathway">
    <text evidence="2">Protein modification; protein ubiquitination.</text>
</comment>
<evidence type="ECO:0000256" key="1">
    <source>
        <dbReference type="ARBA" id="ARBA00000900"/>
    </source>
</evidence>
<comment type="catalytic activity">
    <reaction evidence="1">
        <text>S-ubiquitinyl-[E2 ubiquitin-conjugating enzyme]-L-cysteine + [acceptor protein]-L-lysine = [E2 ubiquitin-conjugating enzyme]-L-cysteine + N(6)-ubiquitinyl-[acceptor protein]-L-lysine.</text>
        <dbReference type="EC" id="2.3.2.27"/>
    </reaction>
</comment>
<dbReference type="SMART" id="SM00504">
    <property type="entry name" value="Ubox"/>
    <property type="match status" value="1"/>
</dbReference>
<comment type="caution">
    <text evidence="6">The sequence shown here is derived from an EMBL/GenBank/DDBJ whole genome shotgun (WGS) entry which is preliminary data.</text>
</comment>
<feature type="domain" description="U-box" evidence="5">
    <location>
        <begin position="190"/>
        <end position="269"/>
    </location>
</feature>
<dbReference type="SUPFAM" id="SSF48371">
    <property type="entry name" value="ARM repeat"/>
    <property type="match status" value="1"/>
</dbReference>
<evidence type="ECO:0000256" key="4">
    <source>
        <dbReference type="ARBA" id="ARBA00022679"/>
    </source>
</evidence>
<dbReference type="EMBL" id="JAMQYH010000002">
    <property type="protein sequence ID" value="KAJ1698780.1"/>
    <property type="molecule type" value="Genomic_DNA"/>
</dbReference>
<dbReference type="Gene3D" id="3.30.40.10">
    <property type="entry name" value="Zinc/RING finger domain, C3HC4 (zinc finger)"/>
    <property type="match status" value="1"/>
</dbReference>